<dbReference type="OrthoDB" id="433681at2"/>
<gene>
    <name evidence="1" type="ORF">F7Q92_10540</name>
</gene>
<dbReference type="AlphaFoldDB" id="A0A643FBM4"/>
<keyword evidence="2" id="KW-1185">Reference proteome</keyword>
<sequence>MSGVPAGAARRRLYVFTPLPPQRNGLADYIAEYLPWLARDHEVCVVAASDQLERVRQARPAHADWTVIGEAEFLARQPDPQGQILYNLGNNGDCVHMLDHLLAYPGAVVLHDVSLFYLHQLAAERGWMGALMAGWLAEDGHAVPPAFLRRDGSLGVTPGLMYQECLMLARVLKQASGVLVHTRYAETRLLGAVPELDRRRLARIPHFVLPPAPPGEEAPAILQAWGIGPQHQLLLVPGFLTGNKMLYEVLAAYRQVQPSCPMLRLVFAGEERPAEYDLARRIAAWWPEGDGPVVTGYLDAEALDVLLARADLSFVLRYPTYGESSGILPRAALGGGRVVTVDIGAYPEYVSPQVMPVPVGPGLVAALAQAMREVAAVPSLAPDERLKRQTEEQARQADRLPQALYPAWQAWLDRCHRSSAA</sequence>
<reference evidence="1 2" key="1">
    <citation type="submission" date="2019-09" db="EMBL/GenBank/DDBJ databases">
        <title>Draft genome sequences of 48 bacterial type strains from the CCUG.</title>
        <authorList>
            <person name="Tunovic T."/>
            <person name="Pineiro-Iglesias B."/>
            <person name="Unosson C."/>
            <person name="Inganas E."/>
            <person name="Ohlen M."/>
            <person name="Cardew S."/>
            <person name="Jensie-Markopoulos S."/>
            <person name="Salva-Serra F."/>
            <person name="Jaen-Luchoro D."/>
            <person name="Karlsson R."/>
            <person name="Svensson-Stadler L."/>
            <person name="Chun J."/>
            <person name="Moore E."/>
        </authorList>
    </citation>
    <scope>NUCLEOTIDE SEQUENCE [LARGE SCALE GENOMIC DNA]</scope>
    <source>
        <strain evidence="1 2">CCUG 30977</strain>
    </source>
</reference>
<dbReference type="Proteomes" id="UP000430120">
    <property type="component" value="Unassembled WGS sequence"/>
</dbReference>
<keyword evidence="1" id="KW-0808">Transferase</keyword>
<organism evidence="1 2">
    <name type="scientific">Ideonella dechloratans</name>
    <dbReference type="NCBI Taxonomy" id="36863"/>
    <lineage>
        <taxon>Bacteria</taxon>
        <taxon>Pseudomonadati</taxon>
        <taxon>Pseudomonadota</taxon>
        <taxon>Betaproteobacteria</taxon>
        <taxon>Burkholderiales</taxon>
        <taxon>Sphaerotilaceae</taxon>
        <taxon>Ideonella</taxon>
    </lineage>
</organism>
<dbReference type="RefSeq" id="WP_151124107.1">
    <property type="nucleotide sequence ID" value="NZ_CP088081.1"/>
</dbReference>
<evidence type="ECO:0000313" key="2">
    <source>
        <dbReference type="Proteomes" id="UP000430120"/>
    </source>
</evidence>
<dbReference type="GO" id="GO:0016740">
    <property type="term" value="F:transferase activity"/>
    <property type="evidence" value="ECO:0007669"/>
    <property type="project" value="UniProtKB-KW"/>
</dbReference>
<proteinExistence type="predicted"/>
<name>A0A643FBM4_IDEDE</name>
<dbReference type="EMBL" id="VZPB01000021">
    <property type="protein sequence ID" value="KAB0582487.1"/>
    <property type="molecule type" value="Genomic_DNA"/>
</dbReference>
<accession>A0A643FBM4</accession>
<dbReference type="Gene3D" id="3.40.50.2000">
    <property type="entry name" value="Glycogen Phosphorylase B"/>
    <property type="match status" value="2"/>
</dbReference>
<evidence type="ECO:0000313" key="1">
    <source>
        <dbReference type="EMBL" id="KAB0582487.1"/>
    </source>
</evidence>
<protein>
    <submittedName>
        <fullName evidence="1">Glycosyltransferase family 4 protein</fullName>
    </submittedName>
</protein>
<comment type="caution">
    <text evidence="1">The sequence shown here is derived from an EMBL/GenBank/DDBJ whole genome shotgun (WGS) entry which is preliminary data.</text>
</comment>
<dbReference type="SUPFAM" id="SSF53756">
    <property type="entry name" value="UDP-Glycosyltransferase/glycogen phosphorylase"/>
    <property type="match status" value="1"/>
</dbReference>